<accession>A0A2Z4Q739</accession>
<keyword evidence="2" id="KW-1185">Reference proteome</keyword>
<name>A0A2Z4Q739_9CAUD</name>
<evidence type="ECO:0000313" key="1">
    <source>
        <dbReference type="EMBL" id="AWY05695.1"/>
    </source>
</evidence>
<organism evidence="1 2">
    <name type="scientific">Microbacterium phage Percival</name>
    <dbReference type="NCBI Taxonomy" id="2201439"/>
    <lineage>
        <taxon>Viruses</taxon>
        <taxon>Duplodnaviria</taxon>
        <taxon>Heunggongvirae</taxon>
        <taxon>Uroviricota</taxon>
        <taxon>Caudoviricetes</taxon>
        <taxon>Casidaviridae</taxon>
        <taxon>Percivalvirus</taxon>
        <taxon>Percivalvirus percival</taxon>
    </lineage>
</organism>
<dbReference type="EMBL" id="MH271308">
    <property type="protein sequence ID" value="AWY05695.1"/>
    <property type="molecule type" value="Genomic_DNA"/>
</dbReference>
<sequence>MPTSTGHTFDYDAAQVAVVSAKLLAEDAYLSALVSHDFQDEFLAPGTAGRPIKIKFPTILLPRERDIDDVTTSIELDAIVEAGTTLNLDKKMVYSAVPLSEADLNLNLADVSRQVIRPQAKGIAEDIEDRLATKLLSVADATGMPAYDPANPVRFYSGLRKVLRDRGIPQDSLNLVIGTGLYLDLLNAKAIQDASASGSTAALREGSVGRVAGFTVVESTRVEEFELLAFHKSSVTLVTRAPAVPSGASFGETVNEGGYSIRYMRDYDADKTVDRSILATFVGVGILPTFKKVVNKATRKVTFEEVANGGIIHVKDVSSLIAVGE</sequence>
<dbReference type="Proteomes" id="UP000250990">
    <property type="component" value="Segment"/>
</dbReference>
<gene>
    <name evidence="1" type="primary">7</name>
    <name evidence="1" type="ORF">PBI_PERCIVAL_7</name>
</gene>
<reference evidence="2" key="1">
    <citation type="submission" date="2018-04" db="EMBL/GenBank/DDBJ databases">
        <authorList>
            <person name="Go L.Y."/>
            <person name="Mitchell J.A."/>
        </authorList>
    </citation>
    <scope>NUCLEOTIDE SEQUENCE [LARGE SCALE GENOMIC DNA]</scope>
</reference>
<evidence type="ECO:0000313" key="2">
    <source>
        <dbReference type="Proteomes" id="UP000250990"/>
    </source>
</evidence>
<protein>
    <submittedName>
        <fullName evidence="1">Major capsid protein</fullName>
    </submittedName>
</protein>
<proteinExistence type="predicted"/>